<keyword evidence="4" id="KW-0967">Endosome</keyword>
<comment type="subcellular location">
    <subcellularLocation>
        <location evidence="1">Endosome</location>
    </subcellularLocation>
</comment>
<dbReference type="GO" id="GO:0006612">
    <property type="term" value="P:protein targeting to membrane"/>
    <property type="evidence" value="ECO:0007669"/>
    <property type="project" value="TreeGrafter"/>
</dbReference>
<dbReference type="AlphaFoldDB" id="A0A8S0XG96"/>
<dbReference type="Proteomes" id="UP000467700">
    <property type="component" value="Unassembled WGS sequence"/>
</dbReference>
<gene>
    <name evidence="9" type="ORF">AAE3_LOCUS3632</name>
</gene>
<dbReference type="GO" id="GO:0043162">
    <property type="term" value="P:ubiquitin-dependent protein catabolic process via the multivesicular body sorting pathway"/>
    <property type="evidence" value="ECO:0007669"/>
    <property type="project" value="UniProtKB-ARBA"/>
</dbReference>
<feature type="coiled-coil region" evidence="7">
    <location>
        <begin position="76"/>
        <end position="103"/>
    </location>
</feature>
<dbReference type="PROSITE" id="PS51314">
    <property type="entry name" value="VPS37_C"/>
    <property type="match status" value="1"/>
</dbReference>
<sequence length="189" mass="21943">MSRNPLSEDFPELSHLSREDLEDLLSDPVYFQAIFHSLNYVKELYKSQAELGMANEAIAQNNLALQQRLYDLRSETKEAFDEAKSLEARWKELEKEQKEVYQRFTPQFLLMRLRHSTTAQDDGSEAVASTFIQQVRRPSVGDAGPTGATRAGQDVDDFIKEFKESRKIYHKRALWGEKWANGQVIWRDN</sequence>
<dbReference type="EMBL" id="CACVBS010000033">
    <property type="protein sequence ID" value="CAA7261479.1"/>
    <property type="molecule type" value="Genomic_DNA"/>
</dbReference>
<comment type="similarity">
    <text evidence="2">Belongs to the VPS37 family.</text>
</comment>
<evidence type="ECO:0000259" key="8">
    <source>
        <dbReference type="PROSITE" id="PS51314"/>
    </source>
</evidence>
<dbReference type="PANTHER" id="PTHR13678:SF2">
    <property type="entry name" value="VACUOLAR PROTEIN SORTING-ASSOCIATED PROTEIN 37A"/>
    <property type="match status" value="1"/>
</dbReference>
<keyword evidence="5 6" id="KW-0653">Protein transport</keyword>
<keyword evidence="3 6" id="KW-0813">Transport</keyword>
<protein>
    <recommendedName>
        <fullName evidence="8">VPS37 C-terminal domain-containing protein</fullName>
    </recommendedName>
</protein>
<dbReference type="Pfam" id="PF07200">
    <property type="entry name" value="Mod_r"/>
    <property type="match status" value="1"/>
</dbReference>
<evidence type="ECO:0000313" key="9">
    <source>
        <dbReference type="EMBL" id="CAA7261479.1"/>
    </source>
</evidence>
<dbReference type="GO" id="GO:0000813">
    <property type="term" value="C:ESCRT I complex"/>
    <property type="evidence" value="ECO:0007669"/>
    <property type="project" value="UniProtKB-ARBA"/>
</dbReference>
<evidence type="ECO:0000256" key="4">
    <source>
        <dbReference type="ARBA" id="ARBA00022753"/>
    </source>
</evidence>
<dbReference type="InterPro" id="IPR037202">
    <property type="entry name" value="ESCRT_assembly_dom"/>
</dbReference>
<dbReference type="OrthoDB" id="10260857at2759"/>
<comment type="caution">
    <text evidence="9">The sequence shown here is derived from an EMBL/GenBank/DDBJ whole genome shotgun (WGS) entry which is preliminary data.</text>
</comment>
<evidence type="ECO:0000313" key="10">
    <source>
        <dbReference type="Proteomes" id="UP000467700"/>
    </source>
</evidence>
<reference evidence="9 10" key="1">
    <citation type="submission" date="2020-01" db="EMBL/GenBank/DDBJ databases">
        <authorList>
            <person name="Gupta K D."/>
        </authorList>
    </citation>
    <scope>NUCLEOTIDE SEQUENCE [LARGE SCALE GENOMIC DNA]</scope>
</reference>
<name>A0A8S0XG96_CYCAE</name>
<feature type="domain" description="VPS37 C-terminal" evidence="8">
    <location>
        <begin position="87"/>
        <end position="189"/>
    </location>
</feature>
<dbReference type="InterPro" id="IPR009851">
    <property type="entry name" value="Mod_r"/>
</dbReference>
<dbReference type="PANTHER" id="PTHR13678">
    <property type="entry name" value="VACUOLAR PROTEIN SORTING-ASSOCIATED PROTEIN 37"/>
    <property type="match status" value="1"/>
</dbReference>
<keyword evidence="7" id="KW-0175">Coiled coil</keyword>
<evidence type="ECO:0000256" key="5">
    <source>
        <dbReference type="ARBA" id="ARBA00022927"/>
    </source>
</evidence>
<evidence type="ECO:0000256" key="3">
    <source>
        <dbReference type="ARBA" id="ARBA00022448"/>
    </source>
</evidence>
<dbReference type="SUPFAM" id="SSF140111">
    <property type="entry name" value="Endosomal sorting complex assembly domain"/>
    <property type="match status" value="1"/>
</dbReference>
<accession>A0A8S0XG96</accession>
<proteinExistence type="inferred from homology"/>
<evidence type="ECO:0000256" key="7">
    <source>
        <dbReference type="SAM" id="Coils"/>
    </source>
</evidence>
<dbReference type="GO" id="GO:0006623">
    <property type="term" value="P:protein targeting to vacuole"/>
    <property type="evidence" value="ECO:0007669"/>
    <property type="project" value="TreeGrafter"/>
</dbReference>
<dbReference type="InterPro" id="IPR029012">
    <property type="entry name" value="Helix_hairpin_bin_sf"/>
</dbReference>
<evidence type="ECO:0000256" key="2">
    <source>
        <dbReference type="ARBA" id="ARBA00007617"/>
    </source>
</evidence>
<keyword evidence="10" id="KW-1185">Reference proteome</keyword>
<dbReference type="Gene3D" id="1.10.287.660">
    <property type="entry name" value="Helix hairpin bin"/>
    <property type="match status" value="1"/>
</dbReference>
<organism evidence="9 10">
    <name type="scientific">Cyclocybe aegerita</name>
    <name type="common">Black poplar mushroom</name>
    <name type="synonym">Agrocybe aegerita</name>
    <dbReference type="NCBI Taxonomy" id="1973307"/>
    <lineage>
        <taxon>Eukaryota</taxon>
        <taxon>Fungi</taxon>
        <taxon>Dikarya</taxon>
        <taxon>Basidiomycota</taxon>
        <taxon>Agaricomycotina</taxon>
        <taxon>Agaricomycetes</taxon>
        <taxon>Agaricomycetidae</taxon>
        <taxon>Agaricales</taxon>
        <taxon>Agaricineae</taxon>
        <taxon>Bolbitiaceae</taxon>
        <taxon>Cyclocybe</taxon>
    </lineage>
</organism>
<evidence type="ECO:0000256" key="6">
    <source>
        <dbReference type="PROSITE-ProRule" id="PRU00646"/>
    </source>
</evidence>
<evidence type="ECO:0000256" key="1">
    <source>
        <dbReference type="ARBA" id="ARBA00004177"/>
    </source>
</evidence>